<evidence type="ECO:0000259" key="5">
    <source>
        <dbReference type="SMART" id="SM00479"/>
    </source>
</evidence>
<dbReference type="SMART" id="SM00479">
    <property type="entry name" value="EXOIII"/>
    <property type="match status" value="1"/>
</dbReference>
<sequence length="270" mass="28743">MAWHAEPLVGFDLETTGTEPLEARIVTAAIVEVGPRGVARRTWLADPGVRIPPQASAIHGISSERAAAEGRPAREVADEIAEALTGCWRRGVPVVAYNAAFDLTLLSAELRRHGLPSLAERGYATAGTGPVIDPYTIDRAVDRYRKGKRTLEAVCAEYGIRLDDAHEAGADALAAVRVARAIAGRHKAVAALTPAELHERQIHWYAQWASDFQRFLRRKGDAGAVVDPSWPLRALPPSPAAPPLPEPGLRPGPRVSDSAGLRPGAPAGGV</sequence>
<organism evidence="6 7">
    <name type="scientific">Streptomyces chengmaiensis</name>
    <dbReference type="NCBI Taxonomy" id="3040919"/>
    <lineage>
        <taxon>Bacteria</taxon>
        <taxon>Bacillati</taxon>
        <taxon>Actinomycetota</taxon>
        <taxon>Actinomycetes</taxon>
        <taxon>Kitasatosporales</taxon>
        <taxon>Streptomycetaceae</taxon>
        <taxon>Streptomyces</taxon>
    </lineage>
</organism>
<keyword evidence="3 6" id="KW-0269">Exonuclease</keyword>
<dbReference type="RefSeq" id="WP_279929774.1">
    <property type="nucleotide sequence ID" value="NZ_JARWBG010000023.1"/>
</dbReference>
<evidence type="ECO:0000313" key="6">
    <source>
        <dbReference type="EMBL" id="MDH2391058.1"/>
    </source>
</evidence>
<keyword evidence="1" id="KW-0540">Nuclease</keyword>
<protein>
    <submittedName>
        <fullName evidence="6">3'-5' exonuclease</fullName>
    </submittedName>
</protein>
<dbReference type="SUPFAM" id="SSF53098">
    <property type="entry name" value="Ribonuclease H-like"/>
    <property type="match status" value="1"/>
</dbReference>
<feature type="compositionally biased region" description="Pro residues" evidence="4">
    <location>
        <begin position="234"/>
        <end position="250"/>
    </location>
</feature>
<dbReference type="Pfam" id="PF00929">
    <property type="entry name" value="RNase_T"/>
    <property type="match status" value="1"/>
</dbReference>
<evidence type="ECO:0000256" key="1">
    <source>
        <dbReference type="ARBA" id="ARBA00022722"/>
    </source>
</evidence>
<evidence type="ECO:0000313" key="7">
    <source>
        <dbReference type="Proteomes" id="UP001223144"/>
    </source>
</evidence>
<feature type="domain" description="Exonuclease" evidence="5">
    <location>
        <begin position="7"/>
        <end position="188"/>
    </location>
</feature>
<feature type="region of interest" description="Disordered" evidence="4">
    <location>
        <begin position="229"/>
        <end position="270"/>
    </location>
</feature>
<keyword evidence="2" id="KW-0378">Hydrolase</keyword>
<evidence type="ECO:0000256" key="2">
    <source>
        <dbReference type="ARBA" id="ARBA00022801"/>
    </source>
</evidence>
<dbReference type="InterPro" id="IPR012337">
    <property type="entry name" value="RNaseH-like_sf"/>
</dbReference>
<evidence type="ECO:0000256" key="4">
    <source>
        <dbReference type="SAM" id="MobiDB-lite"/>
    </source>
</evidence>
<accession>A0ABT6HQS0</accession>
<dbReference type="InterPro" id="IPR036397">
    <property type="entry name" value="RNaseH_sf"/>
</dbReference>
<reference evidence="6 7" key="1">
    <citation type="submission" date="2023-04" db="EMBL/GenBank/DDBJ databases">
        <title>Streptomyces chengmaiensis sp. nov. isolated from the stem of mangrove plant in Hainan.</title>
        <authorList>
            <person name="Huang X."/>
            <person name="Zhou S."/>
            <person name="Chu X."/>
            <person name="Xie Y."/>
            <person name="Lin Y."/>
        </authorList>
    </citation>
    <scope>NUCLEOTIDE SEQUENCE [LARGE SCALE GENOMIC DNA]</scope>
    <source>
        <strain evidence="6 7">HNM0663</strain>
    </source>
</reference>
<dbReference type="PANTHER" id="PTHR30231:SF4">
    <property type="entry name" value="PROTEIN NEN2"/>
    <property type="match status" value="1"/>
</dbReference>
<gene>
    <name evidence="6" type="ORF">QCN29_20135</name>
</gene>
<proteinExistence type="predicted"/>
<dbReference type="CDD" id="cd06127">
    <property type="entry name" value="DEDDh"/>
    <property type="match status" value="1"/>
</dbReference>
<dbReference type="InterPro" id="IPR013520">
    <property type="entry name" value="Ribonucl_H"/>
</dbReference>
<dbReference type="Proteomes" id="UP001223144">
    <property type="component" value="Unassembled WGS sequence"/>
</dbReference>
<keyword evidence="7" id="KW-1185">Reference proteome</keyword>
<dbReference type="EMBL" id="JARWBG010000023">
    <property type="protein sequence ID" value="MDH2391058.1"/>
    <property type="molecule type" value="Genomic_DNA"/>
</dbReference>
<comment type="caution">
    <text evidence="6">The sequence shown here is derived from an EMBL/GenBank/DDBJ whole genome shotgun (WGS) entry which is preliminary data.</text>
</comment>
<name>A0ABT6HQS0_9ACTN</name>
<evidence type="ECO:0000256" key="3">
    <source>
        <dbReference type="ARBA" id="ARBA00022839"/>
    </source>
</evidence>
<dbReference type="PANTHER" id="PTHR30231">
    <property type="entry name" value="DNA POLYMERASE III SUBUNIT EPSILON"/>
    <property type="match status" value="1"/>
</dbReference>
<dbReference type="GO" id="GO:0004527">
    <property type="term" value="F:exonuclease activity"/>
    <property type="evidence" value="ECO:0007669"/>
    <property type="project" value="UniProtKB-KW"/>
</dbReference>
<dbReference type="NCBIfam" id="NF005927">
    <property type="entry name" value="PRK07942.1"/>
    <property type="match status" value="1"/>
</dbReference>
<dbReference type="Gene3D" id="3.30.420.10">
    <property type="entry name" value="Ribonuclease H-like superfamily/Ribonuclease H"/>
    <property type="match status" value="1"/>
</dbReference>